<keyword evidence="1" id="KW-1133">Transmembrane helix</keyword>
<proteinExistence type="predicted"/>
<dbReference type="AlphaFoldDB" id="A0A0K2TKR9"/>
<name>A0A0K2TKR9_LEPSM</name>
<protein>
    <submittedName>
        <fullName evidence="2">Uncharacterized protein</fullName>
    </submittedName>
</protein>
<evidence type="ECO:0000256" key="1">
    <source>
        <dbReference type="SAM" id="Phobius"/>
    </source>
</evidence>
<feature type="non-terminal residue" evidence="2">
    <location>
        <position position="1"/>
    </location>
</feature>
<evidence type="ECO:0000313" key="2">
    <source>
        <dbReference type="EMBL" id="CDW26514.1"/>
    </source>
</evidence>
<keyword evidence="1" id="KW-0472">Membrane</keyword>
<keyword evidence="1" id="KW-0812">Transmembrane</keyword>
<organism evidence="2">
    <name type="scientific">Lepeophtheirus salmonis</name>
    <name type="common">Salmon louse</name>
    <name type="synonym">Caligus salmonis</name>
    <dbReference type="NCBI Taxonomy" id="72036"/>
    <lineage>
        <taxon>Eukaryota</taxon>
        <taxon>Metazoa</taxon>
        <taxon>Ecdysozoa</taxon>
        <taxon>Arthropoda</taxon>
        <taxon>Crustacea</taxon>
        <taxon>Multicrustacea</taxon>
        <taxon>Hexanauplia</taxon>
        <taxon>Copepoda</taxon>
        <taxon>Siphonostomatoida</taxon>
        <taxon>Caligidae</taxon>
        <taxon>Lepeophtheirus</taxon>
    </lineage>
</organism>
<feature type="transmembrane region" description="Helical" evidence="1">
    <location>
        <begin position="24"/>
        <end position="45"/>
    </location>
</feature>
<accession>A0A0K2TKR9</accession>
<reference evidence="2" key="1">
    <citation type="submission" date="2014-05" db="EMBL/GenBank/DDBJ databases">
        <authorList>
            <person name="Chronopoulou M."/>
        </authorList>
    </citation>
    <scope>NUCLEOTIDE SEQUENCE</scope>
    <source>
        <tissue evidence="2">Whole organism</tissue>
    </source>
</reference>
<dbReference type="EMBL" id="HACA01009153">
    <property type="protein sequence ID" value="CDW26514.1"/>
    <property type="molecule type" value="Transcribed_RNA"/>
</dbReference>
<sequence length="96" mass="11048">RQNINSLEYYRYDVYYFLHSPFNLLNMCVYFACLTVVSATFSTILRSEVARDVLFLVTMPISGSLEILKVRCTCLAGPGLIMQSERKGERVGIWRV</sequence>